<dbReference type="SUPFAM" id="SSF47672">
    <property type="entry name" value="Transferrin receptor-like dimerisation domain"/>
    <property type="match status" value="1"/>
</dbReference>
<dbReference type="GO" id="GO:0006508">
    <property type="term" value="P:proteolysis"/>
    <property type="evidence" value="ECO:0007669"/>
    <property type="project" value="UniProtKB-KW"/>
</dbReference>
<feature type="domain" description="Transferrin receptor-like dimerisation" evidence="9">
    <location>
        <begin position="7"/>
        <end position="101"/>
    </location>
</feature>
<dbReference type="AlphaFoldDB" id="A0A2P2LPJ9"/>
<evidence type="ECO:0000256" key="2">
    <source>
        <dbReference type="ARBA" id="ARBA00005634"/>
    </source>
</evidence>
<evidence type="ECO:0000256" key="6">
    <source>
        <dbReference type="ARBA" id="ARBA00022833"/>
    </source>
</evidence>
<dbReference type="PANTHER" id="PTHR10404:SF46">
    <property type="entry name" value="VACUOLAR PROTEIN SORTING-ASSOCIATED PROTEIN 70"/>
    <property type="match status" value="1"/>
</dbReference>
<evidence type="ECO:0000256" key="1">
    <source>
        <dbReference type="ARBA" id="ARBA00001947"/>
    </source>
</evidence>
<dbReference type="InterPro" id="IPR039373">
    <property type="entry name" value="Peptidase_M28B"/>
</dbReference>
<evidence type="ECO:0000256" key="7">
    <source>
        <dbReference type="ARBA" id="ARBA00023049"/>
    </source>
</evidence>
<comment type="cofactor">
    <cofactor evidence="1">
        <name>Zn(2+)</name>
        <dbReference type="ChEBI" id="CHEBI:29105"/>
    </cofactor>
</comment>
<keyword evidence="7" id="KW-0482">Metalloprotease</keyword>
<dbReference type="GO" id="GO:0008237">
    <property type="term" value="F:metallopeptidase activity"/>
    <property type="evidence" value="ECO:0007669"/>
    <property type="project" value="UniProtKB-KW"/>
</dbReference>
<dbReference type="Pfam" id="PF04253">
    <property type="entry name" value="TFR_dimer"/>
    <property type="match status" value="1"/>
</dbReference>
<evidence type="ECO:0000256" key="3">
    <source>
        <dbReference type="ARBA" id="ARBA00022670"/>
    </source>
</evidence>
<dbReference type="Gene3D" id="1.20.930.40">
    <property type="entry name" value="Transferrin receptor-like, dimerisation domain"/>
    <property type="match status" value="1"/>
</dbReference>
<reference evidence="10" key="1">
    <citation type="submission" date="2018-02" db="EMBL/GenBank/DDBJ databases">
        <title>Rhizophora mucronata_Transcriptome.</title>
        <authorList>
            <person name="Meera S.P."/>
            <person name="Sreeshan A."/>
            <person name="Augustine A."/>
        </authorList>
    </citation>
    <scope>NUCLEOTIDE SEQUENCE</scope>
    <source>
        <tissue evidence="10">Leaf</tissue>
    </source>
</reference>
<evidence type="ECO:0000256" key="5">
    <source>
        <dbReference type="ARBA" id="ARBA00022801"/>
    </source>
</evidence>
<evidence type="ECO:0000256" key="8">
    <source>
        <dbReference type="ARBA" id="ARBA00023180"/>
    </source>
</evidence>
<sequence length="106" mass="12503">MEKGRGWSMWKKDEFKVRELNDRLMMAERAFTDRDGLNGRHWYKHLIFAPSKNNDYGSKSFPGIDDATEKAKRLKTAESWHFVQHEVWRVSRAIRHVSLLLNGALT</sequence>
<accession>A0A2P2LPJ9</accession>
<keyword evidence="5" id="KW-0378">Hydrolase</keyword>
<dbReference type="GO" id="GO:0004180">
    <property type="term" value="F:carboxypeptidase activity"/>
    <property type="evidence" value="ECO:0007669"/>
    <property type="project" value="TreeGrafter"/>
</dbReference>
<comment type="similarity">
    <text evidence="2">Belongs to the peptidase M28 family. M28B subfamily.</text>
</comment>
<keyword evidence="6" id="KW-0862">Zinc</keyword>
<dbReference type="PANTHER" id="PTHR10404">
    <property type="entry name" value="N-ACETYLATED-ALPHA-LINKED ACIDIC DIPEPTIDASE"/>
    <property type="match status" value="1"/>
</dbReference>
<keyword evidence="8" id="KW-0325">Glycoprotein</keyword>
<proteinExistence type="inferred from homology"/>
<dbReference type="FunFam" id="1.20.930.40:FF:000001">
    <property type="entry name" value="N-acetylated-alpha-linked acidic dipeptidase 2"/>
    <property type="match status" value="1"/>
</dbReference>
<organism evidence="10">
    <name type="scientific">Rhizophora mucronata</name>
    <name type="common">Asiatic mangrove</name>
    <dbReference type="NCBI Taxonomy" id="61149"/>
    <lineage>
        <taxon>Eukaryota</taxon>
        <taxon>Viridiplantae</taxon>
        <taxon>Streptophyta</taxon>
        <taxon>Embryophyta</taxon>
        <taxon>Tracheophyta</taxon>
        <taxon>Spermatophyta</taxon>
        <taxon>Magnoliopsida</taxon>
        <taxon>eudicotyledons</taxon>
        <taxon>Gunneridae</taxon>
        <taxon>Pentapetalae</taxon>
        <taxon>rosids</taxon>
        <taxon>fabids</taxon>
        <taxon>Malpighiales</taxon>
        <taxon>Rhizophoraceae</taxon>
        <taxon>Rhizophora</taxon>
    </lineage>
</organism>
<name>A0A2P2LPJ9_RHIMU</name>
<evidence type="ECO:0000256" key="4">
    <source>
        <dbReference type="ARBA" id="ARBA00022723"/>
    </source>
</evidence>
<keyword evidence="3" id="KW-0645">Protease</keyword>
<evidence type="ECO:0000313" key="10">
    <source>
        <dbReference type="EMBL" id="MBX19907.1"/>
    </source>
</evidence>
<dbReference type="InterPro" id="IPR007365">
    <property type="entry name" value="TFR-like_dimer_dom"/>
</dbReference>
<dbReference type="InterPro" id="IPR036757">
    <property type="entry name" value="TFR-like_dimer_dom_sf"/>
</dbReference>
<protein>
    <recommendedName>
        <fullName evidence="9">Transferrin receptor-like dimerisation domain-containing protein</fullName>
    </recommendedName>
</protein>
<dbReference type="EMBL" id="GGEC01039423">
    <property type="protein sequence ID" value="MBX19907.1"/>
    <property type="molecule type" value="Transcribed_RNA"/>
</dbReference>
<keyword evidence="4" id="KW-0479">Metal-binding</keyword>
<evidence type="ECO:0000259" key="9">
    <source>
        <dbReference type="Pfam" id="PF04253"/>
    </source>
</evidence>
<dbReference type="GO" id="GO:0046872">
    <property type="term" value="F:metal ion binding"/>
    <property type="evidence" value="ECO:0007669"/>
    <property type="project" value="UniProtKB-KW"/>
</dbReference>